<proteinExistence type="predicted"/>
<dbReference type="SUPFAM" id="SSF46458">
    <property type="entry name" value="Globin-like"/>
    <property type="match status" value="1"/>
</dbReference>
<keyword evidence="4" id="KW-0408">Iron</keyword>
<evidence type="ECO:0000256" key="3">
    <source>
        <dbReference type="ARBA" id="ARBA00022723"/>
    </source>
</evidence>
<dbReference type="Pfam" id="PF01152">
    <property type="entry name" value="Bac_globin"/>
    <property type="match status" value="1"/>
</dbReference>
<keyword evidence="6" id="KW-1185">Reference proteome</keyword>
<name>A0ABV2RDM0_9CAUL</name>
<protein>
    <submittedName>
        <fullName evidence="5">Hemoglobin</fullName>
    </submittedName>
</protein>
<evidence type="ECO:0000256" key="4">
    <source>
        <dbReference type="ARBA" id="ARBA00023004"/>
    </source>
</evidence>
<evidence type="ECO:0000313" key="6">
    <source>
        <dbReference type="Proteomes" id="UP001549313"/>
    </source>
</evidence>
<dbReference type="CDD" id="cd08916">
    <property type="entry name" value="TrHb3_P"/>
    <property type="match status" value="1"/>
</dbReference>
<dbReference type="Gene3D" id="1.10.490.10">
    <property type="entry name" value="Globins"/>
    <property type="match status" value="1"/>
</dbReference>
<dbReference type="EMBL" id="JBEPTF010000003">
    <property type="protein sequence ID" value="MET4684681.1"/>
    <property type="molecule type" value="Genomic_DNA"/>
</dbReference>
<evidence type="ECO:0000256" key="2">
    <source>
        <dbReference type="ARBA" id="ARBA00022617"/>
    </source>
</evidence>
<keyword evidence="3" id="KW-0479">Metal-binding</keyword>
<comment type="caution">
    <text evidence="5">The sequence shown here is derived from an EMBL/GenBank/DDBJ whole genome shotgun (WGS) entry which is preliminary data.</text>
</comment>
<keyword evidence="1" id="KW-0813">Transport</keyword>
<dbReference type="InterPro" id="IPR001486">
    <property type="entry name" value="Hemoglobin_trunc"/>
</dbReference>
<keyword evidence="2" id="KW-0349">Heme</keyword>
<evidence type="ECO:0000256" key="1">
    <source>
        <dbReference type="ARBA" id="ARBA00022448"/>
    </source>
</evidence>
<dbReference type="InterPro" id="IPR012292">
    <property type="entry name" value="Globin/Proto"/>
</dbReference>
<dbReference type="InterPro" id="IPR009050">
    <property type="entry name" value="Globin-like_sf"/>
</dbReference>
<organism evidence="5 6">
    <name type="scientific">Brevundimonas faecalis</name>
    <dbReference type="NCBI Taxonomy" id="947378"/>
    <lineage>
        <taxon>Bacteria</taxon>
        <taxon>Pseudomonadati</taxon>
        <taxon>Pseudomonadota</taxon>
        <taxon>Alphaproteobacteria</taxon>
        <taxon>Caulobacterales</taxon>
        <taxon>Caulobacteraceae</taxon>
        <taxon>Brevundimonas</taxon>
    </lineage>
</organism>
<gene>
    <name evidence="5" type="ORF">ABIE19_002618</name>
</gene>
<dbReference type="Proteomes" id="UP001549313">
    <property type="component" value="Unassembled WGS sequence"/>
</dbReference>
<dbReference type="RefSeq" id="WP_354089633.1">
    <property type="nucleotide sequence ID" value="NZ_JBEPTF010000003.1"/>
</dbReference>
<evidence type="ECO:0000313" key="5">
    <source>
        <dbReference type="EMBL" id="MET4684681.1"/>
    </source>
</evidence>
<reference evidence="5 6" key="1">
    <citation type="submission" date="2024-06" db="EMBL/GenBank/DDBJ databases">
        <title>Sorghum-associated microbial communities from plants grown in Nebraska, USA.</title>
        <authorList>
            <person name="Schachtman D."/>
        </authorList>
    </citation>
    <scope>NUCLEOTIDE SEQUENCE [LARGE SCALE GENOMIC DNA]</scope>
    <source>
        <strain evidence="5 6">2814</strain>
    </source>
</reference>
<sequence length="186" mass="20679">MAQRPPPSYLASMSQDARTVAFRIDRPAPDRAEAAARREAAVARIRAATGIDEALIDALVEGFYARVREDALIGPIFAERIEDWGPHLEQMKLFWSSVALSTGVYQGRPMPKHLPLPIDARHFDRWLQIFEAAARDLCPPVAADHFIVRARRVAESLELGVANANGVLVGPGERYRRPMEAWSPDA</sequence>
<accession>A0ABV2RDM0</accession>